<protein>
    <recommendedName>
        <fullName evidence="1">TonB C-terminal domain-containing protein</fullName>
    </recommendedName>
</protein>
<feature type="domain" description="TonB C-terminal" evidence="1">
    <location>
        <begin position="242"/>
        <end position="309"/>
    </location>
</feature>
<dbReference type="EMBL" id="CP043494">
    <property type="protein sequence ID" value="WNG44235.1"/>
    <property type="molecule type" value="Genomic_DNA"/>
</dbReference>
<organism evidence="2 3">
    <name type="scientific">Archangium minus</name>
    <dbReference type="NCBI Taxonomy" id="83450"/>
    <lineage>
        <taxon>Bacteria</taxon>
        <taxon>Pseudomonadati</taxon>
        <taxon>Myxococcota</taxon>
        <taxon>Myxococcia</taxon>
        <taxon>Myxococcales</taxon>
        <taxon>Cystobacterineae</taxon>
        <taxon>Archangiaceae</taxon>
        <taxon>Archangium</taxon>
    </lineage>
</organism>
<sequence>MPRSPSWPALRILVPLLLGVCTPSTVYAGETFCGTGSSAYEVREHQRAKKEIREKAEFLCRHQLLPWPVLSRLPKGVPPSELIRQEDLDFLQQHPSQEPLTELDTHGLHRALAHFAECRVEVWHLGGRAMASIRESRPRWEDPSLLTPEVLSPQTPTRRMAALVRWTLRHPDTVTRQHELAFQRTPAGWRAAYLLPEEEERRTNPIDLSRCPAQREGVAGRAFEQDMTPPRLISGAMPPWTREAVEARIQGLFTARCRLTREGEPRECCVVKPLPFMDEVILRALSKMRFTPVEQQGKPVEVEYDFKFRMMAARIHPCESPVPPYIELALPAAPNTRP</sequence>
<evidence type="ECO:0000313" key="3">
    <source>
        <dbReference type="Proteomes" id="UP001611383"/>
    </source>
</evidence>
<dbReference type="Proteomes" id="UP001611383">
    <property type="component" value="Chromosome"/>
</dbReference>
<reference evidence="2 3" key="1">
    <citation type="submission" date="2019-08" db="EMBL/GenBank/DDBJ databases">
        <title>Archangium and Cystobacter genomes.</title>
        <authorList>
            <person name="Chen I.-C.K."/>
            <person name="Wielgoss S."/>
        </authorList>
    </citation>
    <scope>NUCLEOTIDE SEQUENCE [LARGE SCALE GENOMIC DNA]</scope>
    <source>
        <strain evidence="2 3">Cbm 6</strain>
    </source>
</reference>
<dbReference type="Gene3D" id="3.30.1150.10">
    <property type="match status" value="1"/>
</dbReference>
<name>A0ABY9WP38_9BACT</name>
<dbReference type="InterPro" id="IPR037682">
    <property type="entry name" value="TonB_C"/>
</dbReference>
<evidence type="ECO:0000313" key="2">
    <source>
        <dbReference type="EMBL" id="WNG44235.1"/>
    </source>
</evidence>
<dbReference type="RefSeq" id="WP_395816648.1">
    <property type="nucleotide sequence ID" value="NZ_CP043494.1"/>
</dbReference>
<accession>A0ABY9WP38</accession>
<evidence type="ECO:0000259" key="1">
    <source>
        <dbReference type="Pfam" id="PF03544"/>
    </source>
</evidence>
<proteinExistence type="predicted"/>
<gene>
    <name evidence="2" type="ORF">F0U60_09035</name>
</gene>
<dbReference type="Pfam" id="PF03544">
    <property type="entry name" value="TonB_C"/>
    <property type="match status" value="1"/>
</dbReference>
<keyword evidence="3" id="KW-1185">Reference proteome</keyword>
<dbReference type="SUPFAM" id="SSF74653">
    <property type="entry name" value="TolA/TonB C-terminal domain"/>
    <property type="match status" value="1"/>
</dbReference>